<dbReference type="HOGENOM" id="CLU_1007871_0_0_6"/>
<reference evidence="3 4" key="1">
    <citation type="submission" date="2006-02" db="EMBL/GenBank/DDBJ databases">
        <authorList>
            <person name="Pinhassi J."/>
            <person name="Pedros-Alio C."/>
            <person name="Ferriera S."/>
            <person name="Johnson J."/>
            <person name="Kravitz S."/>
            <person name="Halpern A."/>
            <person name="Remington K."/>
            <person name="Beeson K."/>
            <person name="Tran B."/>
            <person name="Rogers Y.-H."/>
            <person name="Friedman R."/>
            <person name="Venter J.C."/>
        </authorList>
    </citation>
    <scope>NUCLEOTIDE SEQUENCE [LARGE SCALE GENOMIC DNA]</scope>
    <source>
        <strain evidence="3 4">MED297</strain>
    </source>
</reference>
<dbReference type="STRING" id="314283.MED297_19442"/>
<dbReference type="AlphaFoldDB" id="A4B8Z3"/>
<feature type="compositionally biased region" description="Basic and acidic residues" evidence="1">
    <location>
        <begin position="53"/>
        <end position="63"/>
    </location>
</feature>
<sequence>MQSKVKVFSLSILVLIAVCSLIFYLSGTRSSSPQIETAVSSDAVQESSTVITKETKPSSESNDKTQAQQSTMPVVDEANDIADRSLASILTEPDVNPDYATFSDRISTVRARRNGQEVQADKIWEASKADSAWTTVDEAPDSLNLTREQELDGREFIKIDPLKIESLVHGDTLEVTIQQLNRTFTAHITDVISEDEGRSVTWKGYLDGLDSPNTITITRGSNLIVGGISTPQALYSLQANGEDGWLVDSSTLFVGGDEPIEVTPDMLDSDHDHSDS</sequence>
<accession>A4B8Z3</accession>
<evidence type="ECO:0000256" key="2">
    <source>
        <dbReference type="SAM" id="Phobius"/>
    </source>
</evidence>
<keyword evidence="2" id="KW-0812">Transmembrane</keyword>
<evidence type="ECO:0000256" key="1">
    <source>
        <dbReference type="SAM" id="MobiDB-lite"/>
    </source>
</evidence>
<feature type="transmembrane region" description="Helical" evidence="2">
    <location>
        <begin position="7"/>
        <end position="25"/>
    </location>
</feature>
<dbReference type="OrthoDB" id="5703370at2"/>
<keyword evidence="2" id="KW-1133">Transmembrane helix</keyword>
<protein>
    <submittedName>
        <fullName evidence="3">Uncharacterized protein</fullName>
    </submittedName>
</protein>
<dbReference type="EMBL" id="AAOE01000001">
    <property type="protein sequence ID" value="EAR11094.1"/>
    <property type="molecule type" value="Genomic_DNA"/>
</dbReference>
<organism evidence="3 4">
    <name type="scientific">Reinekea blandensis MED297</name>
    <dbReference type="NCBI Taxonomy" id="314283"/>
    <lineage>
        <taxon>Bacteria</taxon>
        <taxon>Pseudomonadati</taxon>
        <taxon>Pseudomonadota</taxon>
        <taxon>Gammaproteobacteria</taxon>
        <taxon>Oceanospirillales</taxon>
        <taxon>Saccharospirillaceae</taxon>
        <taxon>Reinekea</taxon>
    </lineage>
</organism>
<keyword evidence="2" id="KW-0472">Membrane</keyword>
<feature type="compositionally biased region" description="Polar residues" evidence="1">
    <location>
        <begin position="42"/>
        <end position="52"/>
    </location>
</feature>
<comment type="caution">
    <text evidence="3">The sequence shown here is derived from an EMBL/GenBank/DDBJ whole genome shotgun (WGS) entry which is preliminary data.</text>
</comment>
<name>A4B8Z3_9GAMM</name>
<evidence type="ECO:0000313" key="3">
    <source>
        <dbReference type="EMBL" id="EAR11094.1"/>
    </source>
</evidence>
<keyword evidence="4" id="KW-1185">Reference proteome</keyword>
<gene>
    <name evidence="3" type="ORF">MED297_19442</name>
</gene>
<feature type="region of interest" description="Disordered" evidence="1">
    <location>
        <begin position="42"/>
        <end position="73"/>
    </location>
</feature>
<evidence type="ECO:0000313" key="4">
    <source>
        <dbReference type="Proteomes" id="UP000005953"/>
    </source>
</evidence>
<dbReference type="RefSeq" id="WP_008044502.1">
    <property type="nucleotide sequence ID" value="NZ_CH724151.1"/>
</dbReference>
<dbReference type="Proteomes" id="UP000005953">
    <property type="component" value="Unassembled WGS sequence"/>
</dbReference>
<proteinExistence type="predicted"/>